<keyword evidence="8" id="KW-1185">Reference proteome</keyword>
<evidence type="ECO:0000256" key="1">
    <source>
        <dbReference type="ARBA" id="ARBA00003810"/>
    </source>
</evidence>
<dbReference type="GO" id="GO:0016829">
    <property type="term" value="F:lyase activity"/>
    <property type="evidence" value="ECO:0007669"/>
    <property type="project" value="UniProtKB-KW"/>
</dbReference>
<evidence type="ECO:0000256" key="5">
    <source>
        <dbReference type="ARBA" id="ARBA00032523"/>
    </source>
</evidence>
<evidence type="ECO:0000256" key="4">
    <source>
        <dbReference type="ARBA" id="ARBA00023270"/>
    </source>
</evidence>
<dbReference type="EC" id="4.2.3.153" evidence="2"/>
<dbReference type="InterPro" id="IPR007565">
    <property type="entry name" value="4HFCP_synth"/>
</dbReference>
<evidence type="ECO:0000256" key="6">
    <source>
        <dbReference type="ARBA" id="ARBA00047628"/>
    </source>
</evidence>
<dbReference type="PATRIC" id="fig|1265738.3.peg.4138"/>
<keyword evidence="3" id="KW-0456">Lyase</keyword>
<evidence type="ECO:0000313" key="7">
    <source>
        <dbReference type="EMBL" id="EMI18934.1"/>
    </source>
</evidence>
<reference evidence="7 8" key="1">
    <citation type="journal article" date="2013" name="Mar. Genomics">
        <title>Expression of sulfatases in Rhodopirellula baltica and the diversity of sulfatases in the genus Rhodopirellula.</title>
        <authorList>
            <person name="Wegner C.E."/>
            <person name="Richter-Heitmann T."/>
            <person name="Klindworth A."/>
            <person name="Klockow C."/>
            <person name="Richter M."/>
            <person name="Achstetter T."/>
            <person name="Glockner F.O."/>
            <person name="Harder J."/>
        </authorList>
    </citation>
    <scope>NUCLEOTIDE SEQUENCE [LARGE SCALE GENOMIC DNA]</scope>
    <source>
        <strain evidence="7 8">SM1</strain>
    </source>
</reference>
<evidence type="ECO:0000256" key="2">
    <source>
        <dbReference type="ARBA" id="ARBA00012553"/>
    </source>
</evidence>
<comment type="caution">
    <text evidence="7">The sequence shown here is derived from an EMBL/GenBank/DDBJ whole genome shotgun (WGS) entry which is preliminary data.</text>
</comment>
<keyword evidence="4" id="KW-0704">Schiff base</keyword>
<protein>
    <recommendedName>
        <fullName evidence="2">(5-formylfuran-3-yl)methyl phosphate synthase</fullName>
        <ecNumber evidence="2">4.2.3.153</ecNumber>
    </recommendedName>
    <alternativeName>
        <fullName evidence="5">4-(hydroxymethyl)-2-furancarboxaldehyde-phosphate synthase</fullName>
    </alternativeName>
</protein>
<evidence type="ECO:0000256" key="3">
    <source>
        <dbReference type="ARBA" id="ARBA00023239"/>
    </source>
</evidence>
<comment type="function">
    <text evidence="1">Catalyzes the formation of 4-(hydroxymethyl)-2-furancarboxaldehyde phosphate (4-HFC-P) from two molecules of glyceraldehyde-3-P (GA-3-P).</text>
</comment>
<dbReference type="Pfam" id="PF04476">
    <property type="entry name" value="4HFCP_synth"/>
    <property type="match status" value="1"/>
</dbReference>
<gene>
    <name evidence="7" type="ORF">RMSM_04133</name>
</gene>
<dbReference type="EMBL" id="ANOG01000594">
    <property type="protein sequence ID" value="EMI18934.1"/>
    <property type="molecule type" value="Genomic_DNA"/>
</dbReference>
<sequence length="285" mass="30868">MVAIAYPVYAAIAIVSVSVKNEKCCSVTDLLVSVRDDCEFQDAIATGVGIIDFKEPRHGALAPVDPTVWHSAALRITELNQLNRFTAAGGDSLIPARPRLSAALGEAEGWQAVASQLPRTFDFAKIGPSQIKTAAAMQGLWESASQCIGPTTELVAVAYADSDSAACLPAEQVFQLAGEFGFRRCLIDTFSKTGRSSIEYLGYERLRTIGQIAKQASMKWSLAGSIRIAMIDSLISERIFPDCYAVRGDVCHQGRSGRLCASRLKQWVDRMALMHSRSFGPIESC</sequence>
<name>M5RYC6_9BACT</name>
<comment type="catalytic activity">
    <reaction evidence="6">
        <text>2 D-glyceraldehyde 3-phosphate = 4-(hydroxymethyl)-2-furancarboxaldehyde phosphate + phosphate + 2 H2O</text>
        <dbReference type="Rhea" id="RHEA:43536"/>
        <dbReference type="ChEBI" id="CHEBI:15377"/>
        <dbReference type="ChEBI" id="CHEBI:43474"/>
        <dbReference type="ChEBI" id="CHEBI:59776"/>
        <dbReference type="ChEBI" id="CHEBI:83407"/>
        <dbReference type="EC" id="4.2.3.153"/>
    </reaction>
</comment>
<accession>M5RYC6</accession>
<dbReference type="AlphaFoldDB" id="M5RYC6"/>
<proteinExistence type="predicted"/>
<evidence type="ECO:0000313" key="8">
    <source>
        <dbReference type="Proteomes" id="UP000011991"/>
    </source>
</evidence>
<organism evidence="7 8">
    <name type="scientific">Rhodopirellula maiorica SM1</name>
    <dbReference type="NCBI Taxonomy" id="1265738"/>
    <lineage>
        <taxon>Bacteria</taxon>
        <taxon>Pseudomonadati</taxon>
        <taxon>Planctomycetota</taxon>
        <taxon>Planctomycetia</taxon>
        <taxon>Pirellulales</taxon>
        <taxon>Pirellulaceae</taxon>
        <taxon>Novipirellula</taxon>
    </lineage>
</organism>
<dbReference type="Proteomes" id="UP000011991">
    <property type="component" value="Unassembled WGS sequence"/>
</dbReference>